<evidence type="ECO:0000313" key="3">
    <source>
        <dbReference type="Proteomes" id="UP000774958"/>
    </source>
</evidence>
<dbReference type="RefSeq" id="WP_224163813.1">
    <property type="nucleotide sequence ID" value="NZ_JAIRBT010000083.1"/>
</dbReference>
<evidence type="ECO:0000313" key="2">
    <source>
        <dbReference type="EMBL" id="MBZ6068563.1"/>
    </source>
</evidence>
<feature type="domain" description="Transposase IS4-like" evidence="1">
    <location>
        <begin position="37"/>
        <end position="104"/>
    </location>
</feature>
<dbReference type="InterPro" id="IPR047647">
    <property type="entry name" value="ISAs1_transpos"/>
</dbReference>
<dbReference type="InterPro" id="IPR002559">
    <property type="entry name" value="Transposase_11"/>
</dbReference>
<feature type="non-terminal residue" evidence="2">
    <location>
        <position position="125"/>
    </location>
</feature>
<dbReference type="Pfam" id="PF01609">
    <property type="entry name" value="DDE_Tnp_1"/>
    <property type="match status" value="1"/>
</dbReference>
<reference evidence="2 3" key="1">
    <citation type="submission" date="2021-09" db="EMBL/GenBank/DDBJ databases">
        <title>Aeromonas schubertii isolated from Asian sea bass.</title>
        <authorList>
            <person name="Pinpimai K."/>
        </authorList>
    </citation>
    <scope>NUCLEOTIDE SEQUENCE [LARGE SCALE GENOMIC DNA]</scope>
    <source>
        <strain evidence="2 3">CHULA2021a</strain>
    </source>
</reference>
<gene>
    <name evidence="2" type="ORF">LA374_20490</name>
</gene>
<dbReference type="NCBIfam" id="NF033564">
    <property type="entry name" value="transpos_ISAs1"/>
    <property type="match status" value="1"/>
</dbReference>
<accession>A0ABS7VI29</accession>
<dbReference type="PANTHER" id="PTHR30298">
    <property type="entry name" value="H REPEAT-ASSOCIATED PREDICTED TRANSPOSASE"/>
    <property type="match status" value="1"/>
</dbReference>
<dbReference type="PANTHER" id="PTHR30298:SF0">
    <property type="entry name" value="PROTEIN YBFL-RELATED"/>
    <property type="match status" value="1"/>
</dbReference>
<proteinExistence type="predicted"/>
<dbReference type="Proteomes" id="UP000774958">
    <property type="component" value="Unassembled WGS sequence"/>
</dbReference>
<protein>
    <submittedName>
        <fullName evidence="2">ISAs1 family transposase</fullName>
    </submittedName>
</protein>
<dbReference type="EMBL" id="JAIRBT010000083">
    <property type="protein sequence ID" value="MBZ6068563.1"/>
    <property type="molecule type" value="Genomic_DNA"/>
</dbReference>
<dbReference type="InterPro" id="IPR051698">
    <property type="entry name" value="Transposase_11-like"/>
</dbReference>
<feature type="non-terminal residue" evidence="2">
    <location>
        <position position="1"/>
    </location>
</feature>
<keyword evidence="3" id="KW-1185">Reference proteome</keyword>
<evidence type="ECO:0000259" key="1">
    <source>
        <dbReference type="Pfam" id="PF01609"/>
    </source>
</evidence>
<comment type="caution">
    <text evidence="2">The sequence shown here is derived from an EMBL/GenBank/DDBJ whole genome shotgun (WGS) entry which is preliminary data.</text>
</comment>
<organism evidence="2 3">
    <name type="scientific">Aeromonas schubertii</name>
    <dbReference type="NCBI Taxonomy" id="652"/>
    <lineage>
        <taxon>Bacteria</taxon>
        <taxon>Pseudomonadati</taxon>
        <taxon>Pseudomonadota</taxon>
        <taxon>Gammaproteobacteria</taxon>
        <taxon>Aeromonadales</taxon>
        <taxon>Aeromonadaceae</taxon>
        <taxon>Aeromonas</taxon>
    </lineage>
</organism>
<sequence length="125" mass="14288">RQYHVLPAEEVARHFPEWKGLRTLGVAVGYQQKSKGEVSLEHRYYISSAPLERATFANAVRSHWGIENQLHWVLDVTMKEDACSIYRGDAAEILATARHMALNMLRAEEGKRASIRRKQKIAAMN</sequence>
<name>A0ABS7VI29_9GAMM</name>